<dbReference type="PANTHER" id="PTHR43550:SF3">
    <property type="entry name" value="3-KETODIHYDROSPHINGOSINE REDUCTASE"/>
    <property type="match status" value="1"/>
</dbReference>
<dbReference type="Pfam" id="PF00106">
    <property type="entry name" value="adh_short"/>
    <property type="match status" value="1"/>
</dbReference>
<dbReference type="Proteomes" id="UP000799770">
    <property type="component" value="Unassembled WGS sequence"/>
</dbReference>
<dbReference type="OrthoDB" id="10267115at2759"/>
<keyword evidence="1" id="KW-0472">Membrane</keyword>
<dbReference type="GO" id="GO:0005789">
    <property type="term" value="C:endoplasmic reticulum membrane"/>
    <property type="evidence" value="ECO:0007669"/>
    <property type="project" value="TreeGrafter"/>
</dbReference>
<feature type="transmembrane region" description="Helical" evidence="1">
    <location>
        <begin position="288"/>
        <end position="305"/>
    </location>
</feature>
<dbReference type="InterPro" id="IPR002347">
    <property type="entry name" value="SDR_fam"/>
</dbReference>
<dbReference type="InterPro" id="IPR036291">
    <property type="entry name" value="NAD(P)-bd_dom_sf"/>
</dbReference>
<dbReference type="Gene3D" id="3.40.50.720">
    <property type="entry name" value="NAD(P)-binding Rossmann-like Domain"/>
    <property type="match status" value="1"/>
</dbReference>
<dbReference type="PRINTS" id="PR00081">
    <property type="entry name" value="GDHRDH"/>
</dbReference>
<sequence>MDVVKMSNVKDKTVFIVGGSTGLGKEIAKELASQGAHITIFGRNQKRLDEATIEIDTAKQSENQVITAVSADMSDATTVRAVFASQPRLPDILICNAGGTSTELGFLIDLEPDVFERCMKNNYYTSLYPARAVLKAWVEDDRDSKALAKPKERKIVFVNSTASLCPAPGYLAYNATKSAQRALAETLRLEATRYNNPKSTYKVQCVFAHNFISDTFLIEQQNKPSLTKRLENTEGDLKMLEKKFPYAEKIAPEIVDAVAKGDYAVLDGRFESQIVWGVGMGGSPKRCWGVWDVLLALLAMFAWPFERRRWGFEK</sequence>
<protein>
    <submittedName>
        <fullName evidence="2">Short chain dehydrogenase</fullName>
    </submittedName>
</protein>
<dbReference type="AlphaFoldDB" id="A0A6A5ZB20"/>
<evidence type="ECO:0000313" key="2">
    <source>
        <dbReference type="EMBL" id="KAF2116455.1"/>
    </source>
</evidence>
<keyword evidence="3" id="KW-1185">Reference proteome</keyword>
<keyword evidence="1" id="KW-1133">Transmembrane helix</keyword>
<evidence type="ECO:0000313" key="3">
    <source>
        <dbReference type="Proteomes" id="UP000799770"/>
    </source>
</evidence>
<reference evidence="2" key="1">
    <citation type="journal article" date="2020" name="Stud. Mycol.">
        <title>101 Dothideomycetes genomes: a test case for predicting lifestyles and emergence of pathogens.</title>
        <authorList>
            <person name="Haridas S."/>
            <person name="Albert R."/>
            <person name="Binder M."/>
            <person name="Bloem J."/>
            <person name="Labutti K."/>
            <person name="Salamov A."/>
            <person name="Andreopoulos B."/>
            <person name="Baker S."/>
            <person name="Barry K."/>
            <person name="Bills G."/>
            <person name="Bluhm B."/>
            <person name="Cannon C."/>
            <person name="Castanera R."/>
            <person name="Culley D."/>
            <person name="Daum C."/>
            <person name="Ezra D."/>
            <person name="Gonzalez J."/>
            <person name="Henrissat B."/>
            <person name="Kuo A."/>
            <person name="Liang C."/>
            <person name="Lipzen A."/>
            <person name="Lutzoni F."/>
            <person name="Magnuson J."/>
            <person name="Mondo S."/>
            <person name="Nolan M."/>
            <person name="Ohm R."/>
            <person name="Pangilinan J."/>
            <person name="Park H.-J."/>
            <person name="Ramirez L."/>
            <person name="Alfaro M."/>
            <person name="Sun H."/>
            <person name="Tritt A."/>
            <person name="Yoshinaga Y."/>
            <person name="Zwiers L.-H."/>
            <person name="Turgeon B."/>
            <person name="Goodwin S."/>
            <person name="Spatafora J."/>
            <person name="Crous P."/>
            <person name="Grigoriev I."/>
        </authorList>
    </citation>
    <scope>NUCLEOTIDE SEQUENCE</scope>
    <source>
        <strain evidence="2">CBS 627.86</strain>
    </source>
</reference>
<name>A0A6A5ZB20_9PLEO</name>
<evidence type="ECO:0000256" key="1">
    <source>
        <dbReference type="SAM" id="Phobius"/>
    </source>
</evidence>
<dbReference type="SUPFAM" id="SSF51735">
    <property type="entry name" value="NAD(P)-binding Rossmann-fold domains"/>
    <property type="match status" value="1"/>
</dbReference>
<dbReference type="GO" id="GO:0006666">
    <property type="term" value="P:3-keto-sphinganine metabolic process"/>
    <property type="evidence" value="ECO:0007669"/>
    <property type="project" value="TreeGrafter"/>
</dbReference>
<dbReference type="GO" id="GO:0047560">
    <property type="term" value="F:3-dehydrosphinganine reductase activity"/>
    <property type="evidence" value="ECO:0007669"/>
    <property type="project" value="TreeGrafter"/>
</dbReference>
<proteinExistence type="predicted"/>
<accession>A0A6A5ZB20</accession>
<organism evidence="2 3">
    <name type="scientific">Lophiotrema nucula</name>
    <dbReference type="NCBI Taxonomy" id="690887"/>
    <lineage>
        <taxon>Eukaryota</taxon>
        <taxon>Fungi</taxon>
        <taxon>Dikarya</taxon>
        <taxon>Ascomycota</taxon>
        <taxon>Pezizomycotina</taxon>
        <taxon>Dothideomycetes</taxon>
        <taxon>Pleosporomycetidae</taxon>
        <taxon>Pleosporales</taxon>
        <taxon>Lophiotremataceae</taxon>
        <taxon>Lophiotrema</taxon>
    </lineage>
</organism>
<dbReference type="EMBL" id="ML977321">
    <property type="protein sequence ID" value="KAF2116455.1"/>
    <property type="molecule type" value="Genomic_DNA"/>
</dbReference>
<keyword evidence="1" id="KW-0812">Transmembrane</keyword>
<gene>
    <name evidence="2" type="ORF">BDV96DRAFT_645774</name>
</gene>
<dbReference type="PANTHER" id="PTHR43550">
    <property type="entry name" value="3-KETODIHYDROSPHINGOSINE REDUCTASE"/>
    <property type="match status" value="1"/>
</dbReference>
<dbReference type="GO" id="GO:0030148">
    <property type="term" value="P:sphingolipid biosynthetic process"/>
    <property type="evidence" value="ECO:0007669"/>
    <property type="project" value="TreeGrafter"/>
</dbReference>